<gene>
    <name evidence="2" type="ORF">NDU88_006197</name>
</gene>
<comment type="caution">
    <text evidence="2">The sequence shown here is derived from an EMBL/GenBank/DDBJ whole genome shotgun (WGS) entry which is preliminary data.</text>
</comment>
<feature type="compositionally biased region" description="Low complexity" evidence="1">
    <location>
        <begin position="477"/>
        <end position="487"/>
    </location>
</feature>
<dbReference type="EMBL" id="JANPWB010000013">
    <property type="protein sequence ID" value="KAJ1108827.1"/>
    <property type="molecule type" value="Genomic_DNA"/>
</dbReference>
<evidence type="ECO:0000313" key="3">
    <source>
        <dbReference type="Proteomes" id="UP001066276"/>
    </source>
</evidence>
<protein>
    <submittedName>
        <fullName evidence="2">Uncharacterized protein</fullName>
    </submittedName>
</protein>
<accession>A0AAV7N2R6</accession>
<evidence type="ECO:0000256" key="1">
    <source>
        <dbReference type="SAM" id="MobiDB-lite"/>
    </source>
</evidence>
<organism evidence="2 3">
    <name type="scientific">Pleurodeles waltl</name>
    <name type="common">Iberian ribbed newt</name>
    <dbReference type="NCBI Taxonomy" id="8319"/>
    <lineage>
        <taxon>Eukaryota</taxon>
        <taxon>Metazoa</taxon>
        <taxon>Chordata</taxon>
        <taxon>Craniata</taxon>
        <taxon>Vertebrata</taxon>
        <taxon>Euteleostomi</taxon>
        <taxon>Amphibia</taxon>
        <taxon>Batrachia</taxon>
        <taxon>Caudata</taxon>
        <taxon>Salamandroidea</taxon>
        <taxon>Salamandridae</taxon>
        <taxon>Pleurodelinae</taxon>
        <taxon>Pleurodeles</taxon>
    </lineage>
</organism>
<proteinExistence type="predicted"/>
<name>A0AAV7N2R6_PLEWA</name>
<feature type="region of interest" description="Disordered" evidence="1">
    <location>
        <begin position="267"/>
        <end position="313"/>
    </location>
</feature>
<feature type="compositionally biased region" description="Basic and acidic residues" evidence="1">
    <location>
        <begin position="446"/>
        <end position="461"/>
    </location>
</feature>
<feature type="compositionally biased region" description="Basic and acidic residues" evidence="1">
    <location>
        <begin position="286"/>
        <end position="296"/>
    </location>
</feature>
<dbReference type="AlphaFoldDB" id="A0AAV7N2R6"/>
<feature type="region of interest" description="Disordered" evidence="1">
    <location>
        <begin position="327"/>
        <end position="354"/>
    </location>
</feature>
<evidence type="ECO:0000313" key="2">
    <source>
        <dbReference type="EMBL" id="KAJ1108827.1"/>
    </source>
</evidence>
<feature type="region of interest" description="Disordered" evidence="1">
    <location>
        <begin position="388"/>
        <end position="487"/>
    </location>
</feature>
<keyword evidence="3" id="KW-1185">Reference proteome</keyword>
<reference evidence="2" key="1">
    <citation type="journal article" date="2022" name="bioRxiv">
        <title>Sequencing and chromosome-scale assembly of the giantPleurodeles waltlgenome.</title>
        <authorList>
            <person name="Brown T."/>
            <person name="Elewa A."/>
            <person name="Iarovenko S."/>
            <person name="Subramanian E."/>
            <person name="Araus A.J."/>
            <person name="Petzold A."/>
            <person name="Susuki M."/>
            <person name="Suzuki K.-i.T."/>
            <person name="Hayashi T."/>
            <person name="Toyoda A."/>
            <person name="Oliveira C."/>
            <person name="Osipova E."/>
            <person name="Leigh N.D."/>
            <person name="Simon A."/>
            <person name="Yun M.H."/>
        </authorList>
    </citation>
    <scope>NUCLEOTIDE SEQUENCE</scope>
    <source>
        <strain evidence="2">20211129_DDA</strain>
        <tissue evidence="2">Liver</tissue>
    </source>
</reference>
<dbReference type="Proteomes" id="UP001066276">
    <property type="component" value="Chromosome 9"/>
</dbReference>
<sequence>MLILWYPDWALPSSPGLFVCVVPLPNAQNETQGCLLTVWPPLAPARPALPLEGQAPAGFSRHRPIRGLHSALPVEGGPVPRAVSLLLSFSPVALLLYVPAAPRGRDQGVFLVPSCSPLCCCTLSQVWPPVHPHHPRALAAASLTWALLASCGLWSSPPAPTGSVQLPSLSGFLLRWASTLSFRGPPPPLIGFVCQARPIQGHRGVSIKRLLSPLLPALRSGAALAYASAAPRIDSAPGRELSALPMVGAGPCPRFLEPVRGRRAQFLSVAERGQPPRDSVGSSPRLVREAPWRDGASRLLPTSGRAQPPYVAPLSPSGAAAFLRHWQRSSAEQGQPLRDSIGPSPRLVREAPGRDGASRLLLTSGRAPPSHAALLSPSSVAQLLRRETPGVGAGRHRSLWREKTPRQPTKTLPRGGTKRCRDRDRQKPWKTTADPGKLNGKAAMLQEKRGLSRYGVRDKGNRAGGGKCGKEGGKGQQKGTTRGTLGG</sequence>